<evidence type="ECO:0000313" key="3">
    <source>
        <dbReference type="Proteomes" id="UP000469950"/>
    </source>
</evidence>
<dbReference type="EMBL" id="WBMP01000005">
    <property type="protein sequence ID" value="KAE8546117.1"/>
    <property type="molecule type" value="Genomic_DNA"/>
</dbReference>
<keyword evidence="1" id="KW-0175">Coiled coil</keyword>
<organism evidence="2 3">
    <name type="scientific">Marinobacter nauticus</name>
    <name type="common">Marinobacter hydrocarbonoclasticus</name>
    <name type="synonym">Marinobacter aquaeolei</name>
    <dbReference type="NCBI Taxonomy" id="2743"/>
    <lineage>
        <taxon>Bacteria</taxon>
        <taxon>Pseudomonadati</taxon>
        <taxon>Pseudomonadota</taxon>
        <taxon>Gammaproteobacteria</taxon>
        <taxon>Pseudomonadales</taxon>
        <taxon>Marinobacteraceae</taxon>
        <taxon>Marinobacter</taxon>
    </lineage>
</organism>
<evidence type="ECO:0000313" key="2">
    <source>
        <dbReference type="EMBL" id="KAE8546117.1"/>
    </source>
</evidence>
<feature type="coiled-coil region" evidence="1">
    <location>
        <begin position="54"/>
        <end position="81"/>
    </location>
</feature>
<dbReference type="RefSeq" id="WP_153740355.1">
    <property type="nucleotide sequence ID" value="NZ_WBMP01000005.1"/>
</dbReference>
<comment type="caution">
    <text evidence="2">The sequence shown here is derived from an EMBL/GenBank/DDBJ whole genome shotgun (WGS) entry which is preliminary data.</text>
</comment>
<protein>
    <submittedName>
        <fullName evidence="2">Uncharacterized protein</fullName>
    </submittedName>
</protein>
<accession>A0A833JQE8</accession>
<gene>
    <name evidence="2" type="ORF">F6453_1363</name>
</gene>
<dbReference type="AlphaFoldDB" id="A0A833JQE8"/>
<evidence type="ECO:0000256" key="1">
    <source>
        <dbReference type="SAM" id="Coils"/>
    </source>
</evidence>
<proteinExistence type="predicted"/>
<name>A0A833JQE8_MARNT</name>
<dbReference type="Proteomes" id="UP000469950">
    <property type="component" value="Unassembled WGS sequence"/>
</dbReference>
<sequence>MSTKYRSSKDVPLDVIVSRLKELSDAVTGGSKSVAREFDMRVPAECDRDADLVIDEAASRLAKLQAENEVLKEKFNQVKKFADDLADGITADLNATTQKEQRIADGKLFDAHEDYLIWREDNE</sequence>
<reference evidence="2 3" key="1">
    <citation type="submission" date="2019-10" db="EMBL/GenBank/DDBJ databases">
        <title>Draft genome sequence of Marinobacter hydrocarbonoclasticus NCT7M from the microbiome of the marine copepod.</title>
        <authorList>
            <person name="Nuttall R."/>
            <person name="Sharma G."/>
            <person name="Moisander P."/>
        </authorList>
    </citation>
    <scope>NUCLEOTIDE SEQUENCE [LARGE SCALE GENOMIC DNA]</scope>
    <source>
        <strain evidence="2 3">NCT7M</strain>
    </source>
</reference>